<comment type="caution">
    <text evidence="2">The sequence shown here is derived from an EMBL/GenBank/DDBJ whole genome shotgun (WGS) entry which is preliminary data.</text>
</comment>
<gene>
    <name evidence="2" type="ORF">PCOR1329_LOCUS39284</name>
</gene>
<protein>
    <submittedName>
        <fullName evidence="2">Uncharacterized protein</fullName>
    </submittedName>
</protein>
<dbReference type="Proteomes" id="UP001189429">
    <property type="component" value="Unassembled WGS sequence"/>
</dbReference>
<name>A0ABN9TI49_9DINO</name>
<feature type="non-terminal residue" evidence="2">
    <location>
        <position position="245"/>
    </location>
</feature>
<reference evidence="2" key="1">
    <citation type="submission" date="2023-10" db="EMBL/GenBank/DDBJ databases">
        <authorList>
            <person name="Chen Y."/>
            <person name="Shah S."/>
            <person name="Dougan E. K."/>
            <person name="Thang M."/>
            <person name="Chan C."/>
        </authorList>
    </citation>
    <scope>NUCLEOTIDE SEQUENCE [LARGE SCALE GENOMIC DNA]</scope>
</reference>
<feature type="compositionally biased region" description="Low complexity" evidence="1">
    <location>
        <begin position="154"/>
        <end position="173"/>
    </location>
</feature>
<sequence>QRRDDDAGHALVLGLPGKALAGADGGQRVQGRGHSEPERGQRRHGGPLADCVLRAGLGERLLHTVASLCHGRDVRGHREHDPLRRRVPGELHRGGGGLCPVLHLVQRRPLLRALRHGSGLDRHAAPLGHRPAARVRRDLRLRLRRAQAGRRAQEQACARGCPDVGAGDVAADDGPARLRRATDGGAARSRRASCGGASADPDAGHLPGEPGARRPARRTGPRRAAVAGDRASRRGPGHAFPGAGV</sequence>
<feature type="region of interest" description="Disordered" evidence="1">
    <location>
        <begin position="15"/>
        <end position="47"/>
    </location>
</feature>
<accession>A0ABN9TI49</accession>
<feature type="non-terminal residue" evidence="2">
    <location>
        <position position="1"/>
    </location>
</feature>
<dbReference type="EMBL" id="CAUYUJ010014743">
    <property type="protein sequence ID" value="CAK0845512.1"/>
    <property type="molecule type" value="Genomic_DNA"/>
</dbReference>
<feature type="compositionally biased region" description="Low complexity" evidence="1">
    <location>
        <begin position="183"/>
        <end position="199"/>
    </location>
</feature>
<evidence type="ECO:0000313" key="2">
    <source>
        <dbReference type="EMBL" id="CAK0845512.1"/>
    </source>
</evidence>
<evidence type="ECO:0000256" key="1">
    <source>
        <dbReference type="SAM" id="MobiDB-lite"/>
    </source>
</evidence>
<keyword evidence="3" id="KW-1185">Reference proteome</keyword>
<organism evidence="2 3">
    <name type="scientific">Prorocentrum cordatum</name>
    <dbReference type="NCBI Taxonomy" id="2364126"/>
    <lineage>
        <taxon>Eukaryota</taxon>
        <taxon>Sar</taxon>
        <taxon>Alveolata</taxon>
        <taxon>Dinophyceae</taxon>
        <taxon>Prorocentrales</taxon>
        <taxon>Prorocentraceae</taxon>
        <taxon>Prorocentrum</taxon>
    </lineage>
</organism>
<feature type="region of interest" description="Disordered" evidence="1">
    <location>
        <begin position="146"/>
        <end position="245"/>
    </location>
</feature>
<proteinExistence type="predicted"/>
<evidence type="ECO:0000313" key="3">
    <source>
        <dbReference type="Proteomes" id="UP001189429"/>
    </source>
</evidence>